<dbReference type="InterPro" id="IPR050505">
    <property type="entry name" value="WDR55/POC1"/>
</dbReference>
<feature type="region of interest" description="Disordered" evidence="6">
    <location>
        <begin position="68"/>
        <end position="111"/>
    </location>
</feature>
<evidence type="ECO:0000256" key="2">
    <source>
        <dbReference type="ARBA" id="ARBA00022574"/>
    </source>
</evidence>
<dbReference type="OrthoDB" id="2288928at2759"/>
<keyword evidence="3" id="KW-0677">Repeat</keyword>
<dbReference type="SUPFAM" id="SSF50978">
    <property type="entry name" value="WD40 repeat-like"/>
    <property type="match status" value="1"/>
</dbReference>
<comment type="similarity">
    <text evidence="1">Belongs to the WD repeat WDR55 family.</text>
</comment>
<keyword evidence="2 5" id="KW-0853">WD repeat</keyword>
<dbReference type="PANTHER" id="PTHR44019:SF20">
    <property type="entry name" value="WD REPEAT-CONTAINING PROTEIN 55"/>
    <property type="match status" value="1"/>
</dbReference>
<evidence type="ECO:0000256" key="3">
    <source>
        <dbReference type="ARBA" id="ARBA00022737"/>
    </source>
</evidence>
<feature type="repeat" description="WD" evidence="5">
    <location>
        <begin position="236"/>
        <end position="269"/>
    </location>
</feature>
<proteinExistence type="inferred from homology"/>
<protein>
    <recommendedName>
        <fullName evidence="4">WD repeat-containing protein 55 homolog</fullName>
    </recommendedName>
</protein>
<comment type="caution">
    <text evidence="7">The sequence shown here is derived from an EMBL/GenBank/DDBJ whole genome shotgun (WGS) entry which is preliminary data.</text>
</comment>
<dbReference type="InterPro" id="IPR001680">
    <property type="entry name" value="WD40_rpt"/>
</dbReference>
<reference evidence="7 8" key="1">
    <citation type="submission" date="2019-08" db="EMBL/GenBank/DDBJ databases">
        <title>Whole genome of Aphis craccivora.</title>
        <authorList>
            <person name="Voronova N.V."/>
            <person name="Shulinski R.S."/>
            <person name="Bandarenka Y.V."/>
            <person name="Zhorov D.G."/>
            <person name="Warner D."/>
        </authorList>
    </citation>
    <scope>NUCLEOTIDE SEQUENCE [LARGE SCALE GENOMIC DNA]</scope>
    <source>
        <strain evidence="7">180601</strain>
        <tissue evidence="7">Whole Body</tissue>
    </source>
</reference>
<dbReference type="PANTHER" id="PTHR44019">
    <property type="entry name" value="WD REPEAT-CONTAINING PROTEIN 55"/>
    <property type="match status" value="1"/>
</dbReference>
<dbReference type="InterPro" id="IPR015943">
    <property type="entry name" value="WD40/YVTN_repeat-like_dom_sf"/>
</dbReference>
<dbReference type="EMBL" id="VUJU01008910">
    <property type="protein sequence ID" value="KAF0724204.1"/>
    <property type="molecule type" value="Genomic_DNA"/>
</dbReference>
<feature type="non-terminal residue" evidence="7">
    <location>
        <position position="1"/>
    </location>
</feature>
<organism evidence="7 8">
    <name type="scientific">Aphis craccivora</name>
    <name type="common">Cowpea aphid</name>
    <dbReference type="NCBI Taxonomy" id="307492"/>
    <lineage>
        <taxon>Eukaryota</taxon>
        <taxon>Metazoa</taxon>
        <taxon>Ecdysozoa</taxon>
        <taxon>Arthropoda</taxon>
        <taxon>Hexapoda</taxon>
        <taxon>Insecta</taxon>
        <taxon>Pterygota</taxon>
        <taxon>Neoptera</taxon>
        <taxon>Paraneoptera</taxon>
        <taxon>Hemiptera</taxon>
        <taxon>Sternorrhyncha</taxon>
        <taxon>Aphidomorpha</taxon>
        <taxon>Aphidoidea</taxon>
        <taxon>Aphididae</taxon>
        <taxon>Aphidini</taxon>
        <taxon>Aphis</taxon>
        <taxon>Aphis</taxon>
    </lineage>
</organism>
<dbReference type="Gene3D" id="2.130.10.10">
    <property type="entry name" value="YVTN repeat-like/Quinoprotein amine dehydrogenase"/>
    <property type="match status" value="1"/>
</dbReference>
<evidence type="ECO:0000313" key="7">
    <source>
        <dbReference type="EMBL" id="KAF0724204.1"/>
    </source>
</evidence>
<evidence type="ECO:0000313" key="8">
    <source>
        <dbReference type="Proteomes" id="UP000478052"/>
    </source>
</evidence>
<feature type="non-terminal residue" evidence="7">
    <location>
        <position position="456"/>
    </location>
</feature>
<feature type="compositionally biased region" description="Acidic residues" evidence="6">
    <location>
        <begin position="78"/>
        <end position="98"/>
    </location>
</feature>
<accession>A0A6G0WAE2</accession>
<evidence type="ECO:0000256" key="1">
    <source>
        <dbReference type="ARBA" id="ARBA00007625"/>
    </source>
</evidence>
<name>A0A6G0WAE2_APHCR</name>
<evidence type="ECO:0000256" key="4">
    <source>
        <dbReference type="ARBA" id="ARBA00023478"/>
    </source>
</evidence>
<dbReference type="Proteomes" id="UP000478052">
    <property type="component" value="Unassembled WGS sequence"/>
</dbReference>
<keyword evidence="8" id="KW-1185">Reference proteome</keyword>
<evidence type="ECO:0000256" key="5">
    <source>
        <dbReference type="PROSITE-ProRule" id="PRU00221"/>
    </source>
</evidence>
<dbReference type="AlphaFoldDB" id="A0A6G0WAE2"/>
<dbReference type="InterPro" id="IPR036322">
    <property type="entry name" value="WD40_repeat_dom_sf"/>
</dbReference>
<sequence>CGTRWLSIESAINRILEQWIESLFIAFYSTLLIRDLNIPDLRISFDGYSIPDNEGVLEEAQRSVDIYYSDNESSSDSSSDDDDSDDFKDSDNDEEENNDNGSGGDKAYDEVEEEEDENGVVYFSDLYLSIHPTPLFVGTTIGALSFLPNPSINIIALGLSNGIIKMYAIRILSNYKIVVDDMDQKYLREIDVHSDKVTVLEFDKTACKDNNVSVSDVETGKLKVCFEEAHTVGSFVTALSFIDDNLFATGGKDGVVNVWDVRADGRRFSLKKSEDSINSMITINDSNNQPTLACTSNDGTLTIIDLSTKKLVVQSKPYKSVLTSCVTMKQKTKVVCGTGIGSMIIFNTGNFSAINEAFTCFEKDAAVARLVPLTEDIIINALDNGKIGATHISPNIHLTVIGRHQNRIDLLGASPKGDFIASTTPSSVDVAFWNIGAVQVKKNTGNINLKEFNFPS</sequence>
<evidence type="ECO:0000256" key="6">
    <source>
        <dbReference type="SAM" id="MobiDB-lite"/>
    </source>
</evidence>
<dbReference type="SMART" id="SM00320">
    <property type="entry name" value="WD40"/>
    <property type="match status" value="4"/>
</dbReference>
<dbReference type="PROSITE" id="PS50082">
    <property type="entry name" value="WD_REPEATS_2"/>
    <property type="match status" value="1"/>
</dbReference>
<gene>
    <name evidence="7" type="ORF">FWK35_00023593</name>
</gene>
<dbReference type="Pfam" id="PF24796">
    <property type="entry name" value="WDR55"/>
    <property type="match status" value="1"/>
</dbReference>